<evidence type="ECO:0000259" key="5">
    <source>
        <dbReference type="Pfam" id="PF09084"/>
    </source>
</evidence>
<feature type="domain" description="SsuA/THI5-like" evidence="5">
    <location>
        <begin position="156"/>
        <end position="290"/>
    </location>
</feature>
<dbReference type="SUPFAM" id="SSF53850">
    <property type="entry name" value="Periplasmic binding protein-like II"/>
    <property type="match status" value="1"/>
</dbReference>
<dbReference type="eggNOG" id="COG0715">
    <property type="taxonomic scope" value="Bacteria"/>
</dbReference>
<dbReference type="Pfam" id="PF09084">
    <property type="entry name" value="NMT1"/>
    <property type="match status" value="1"/>
</dbReference>
<proteinExistence type="inferred from homology"/>
<protein>
    <recommendedName>
        <fullName evidence="5">SsuA/THI5-like domain-containing protein</fullName>
    </recommendedName>
</protein>
<sequence>MKKMIRVTVCLIMTAALTLAGCSGGSNKGKSAEGKTEAGIPQVSLKFATEPYPDHTVPYVGIEKKFFEDVGITLEKVDAIDADKVPSVLIAGNYDFASGAPSLFIPSMGQGDFTTFAFSNLFLGYSVMAPEGTKTYSDFVKEGMSGEEAIKAALGQMKGKVFTYPSESAIKPFIDLCFQKAGMTLDDVENEVIDDSNGVALMLAGRADFKVGGVPAAATLSSKGFVPILSAKDIVETAEPSEDSKEVRSILHNGWTTTEKWAEENHDTVLRLASVCFRINQYVNDDPKEAAKIHVNYVNQLAGTEFTEEEVQALYKTSIPLYTWDMQKPWFEDKEDALYWEYEIGSTIKMYEDEGMFKSGEYGPSDIVSADKIYAELKELKAEADSNFEKLENADGTALELKEKAEYQYSIFNYLDARNLSEQAVKEMK</sequence>
<reference evidence="6" key="1">
    <citation type="submission" date="2009-02" db="EMBL/GenBank/DDBJ databases">
        <authorList>
            <person name="Fulton L."/>
            <person name="Clifton S."/>
            <person name="Fulton B."/>
            <person name="Xu J."/>
            <person name="Minx P."/>
            <person name="Pepin K.H."/>
            <person name="Johnson M."/>
            <person name="Bhonagiri V."/>
            <person name="Nash W.E."/>
            <person name="Mardis E.R."/>
            <person name="Wilson R.K."/>
        </authorList>
    </citation>
    <scope>NUCLEOTIDE SEQUENCE [LARGE SCALE GENOMIC DNA]</scope>
    <source>
        <strain evidence="6">DSM 15053</strain>
    </source>
</reference>
<reference evidence="6" key="2">
    <citation type="submission" date="2013-06" db="EMBL/GenBank/DDBJ databases">
        <title>Draft genome sequence of Clostridium hylemonae (DSM 15053).</title>
        <authorList>
            <person name="Sudarsanam P."/>
            <person name="Ley R."/>
            <person name="Guruge J."/>
            <person name="Turnbaugh P.J."/>
            <person name="Mahowald M."/>
            <person name="Liep D."/>
            <person name="Gordon J."/>
        </authorList>
    </citation>
    <scope>NUCLEOTIDE SEQUENCE</scope>
    <source>
        <strain evidence="6">DSM 15053</strain>
    </source>
</reference>
<dbReference type="Proteomes" id="UP000004893">
    <property type="component" value="Unassembled WGS sequence"/>
</dbReference>
<evidence type="ECO:0000256" key="1">
    <source>
        <dbReference type="ARBA" id="ARBA00004418"/>
    </source>
</evidence>
<feature type="signal peptide" evidence="4">
    <location>
        <begin position="1"/>
        <end position="20"/>
    </location>
</feature>
<dbReference type="PANTHER" id="PTHR30024:SF47">
    <property type="entry name" value="TAURINE-BINDING PERIPLASMIC PROTEIN"/>
    <property type="match status" value="1"/>
</dbReference>
<organism evidence="6 7">
    <name type="scientific">[Clostridium] hylemonae DSM 15053</name>
    <dbReference type="NCBI Taxonomy" id="553973"/>
    <lineage>
        <taxon>Bacteria</taxon>
        <taxon>Bacillati</taxon>
        <taxon>Bacillota</taxon>
        <taxon>Clostridia</taxon>
        <taxon>Lachnospirales</taxon>
        <taxon>Lachnospiraceae</taxon>
    </lineage>
</organism>
<keyword evidence="3 4" id="KW-0732">Signal</keyword>
<name>C0C0L5_9FIRM</name>
<dbReference type="PANTHER" id="PTHR30024">
    <property type="entry name" value="ALIPHATIC SULFONATES-BINDING PROTEIN-RELATED"/>
    <property type="match status" value="1"/>
</dbReference>
<evidence type="ECO:0000313" key="7">
    <source>
        <dbReference type="Proteomes" id="UP000004893"/>
    </source>
</evidence>
<dbReference type="Gene3D" id="3.40.190.10">
    <property type="entry name" value="Periplasmic binding protein-like II"/>
    <property type="match status" value="2"/>
</dbReference>
<dbReference type="AlphaFoldDB" id="C0C0L5"/>
<comment type="caution">
    <text evidence="6">The sequence shown here is derived from an EMBL/GenBank/DDBJ whole genome shotgun (WGS) entry which is preliminary data.</text>
</comment>
<dbReference type="EMBL" id="ABYI02000020">
    <property type="protein sequence ID" value="EEG74352.1"/>
    <property type="molecule type" value="Genomic_DNA"/>
</dbReference>
<gene>
    <name evidence="6" type="ORF">CLOHYLEM_05618</name>
</gene>
<dbReference type="RefSeq" id="WP_006442956.1">
    <property type="nucleotide sequence ID" value="NZ_GG657759.1"/>
</dbReference>
<feature type="chain" id="PRO_5039574375" description="SsuA/THI5-like domain-containing protein" evidence="4">
    <location>
        <begin position="21"/>
        <end position="429"/>
    </location>
</feature>
<dbReference type="PROSITE" id="PS51257">
    <property type="entry name" value="PROKAR_LIPOPROTEIN"/>
    <property type="match status" value="1"/>
</dbReference>
<accession>C0C0L5</accession>
<evidence type="ECO:0000256" key="2">
    <source>
        <dbReference type="ARBA" id="ARBA00010742"/>
    </source>
</evidence>
<comment type="similarity">
    <text evidence="2">Belongs to the bacterial solute-binding protein SsuA/TauA family.</text>
</comment>
<evidence type="ECO:0000256" key="3">
    <source>
        <dbReference type="ARBA" id="ARBA00022729"/>
    </source>
</evidence>
<evidence type="ECO:0000256" key="4">
    <source>
        <dbReference type="SAM" id="SignalP"/>
    </source>
</evidence>
<dbReference type="InterPro" id="IPR015168">
    <property type="entry name" value="SsuA/THI5"/>
</dbReference>
<dbReference type="GO" id="GO:0042597">
    <property type="term" value="C:periplasmic space"/>
    <property type="evidence" value="ECO:0007669"/>
    <property type="project" value="UniProtKB-SubCell"/>
</dbReference>
<dbReference type="STRING" id="553973.CLOHYLEM_05618"/>
<dbReference type="HOGENOM" id="CLU_638892_0_0_9"/>
<comment type="subcellular location">
    <subcellularLocation>
        <location evidence="1">Periplasm</location>
    </subcellularLocation>
</comment>
<evidence type="ECO:0000313" key="6">
    <source>
        <dbReference type="EMBL" id="EEG74352.1"/>
    </source>
</evidence>
<keyword evidence="7" id="KW-1185">Reference proteome</keyword>